<organism evidence="1 2">
    <name type="scientific">bacterium (Candidatus Gribaldobacteria) CG_4_10_14_0_8_um_filter_33_9</name>
    <dbReference type="NCBI Taxonomy" id="2014266"/>
    <lineage>
        <taxon>Bacteria</taxon>
        <taxon>Candidatus Gribaldobacteria</taxon>
    </lineage>
</organism>
<dbReference type="Proteomes" id="UP000229371">
    <property type="component" value="Unassembled WGS sequence"/>
</dbReference>
<dbReference type="EMBL" id="PFMI01000049">
    <property type="protein sequence ID" value="PIZ00699.1"/>
    <property type="molecule type" value="Genomic_DNA"/>
</dbReference>
<name>A0A2M7RMI6_9BACT</name>
<evidence type="ECO:0000313" key="1">
    <source>
        <dbReference type="EMBL" id="PIZ00699.1"/>
    </source>
</evidence>
<proteinExistence type="predicted"/>
<evidence type="ECO:0000313" key="2">
    <source>
        <dbReference type="Proteomes" id="UP000229371"/>
    </source>
</evidence>
<protein>
    <recommendedName>
        <fullName evidence="3">AbiEi antitoxin C-terminal domain-containing protein</fullName>
    </recommendedName>
</protein>
<comment type="caution">
    <text evidence="1">The sequence shown here is derived from an EMBL/GenBank/DDBJ whole genome shotgun (WGS) entry which is preliminary data.</text>
</comment>
<reference evidence="2" key="1">
    <citation type="submission" date="2017-09" db="EMBL/GenBank/DDBJ databases">
        <title>Depth-based differentiation of microbial function through sediment-hosted aquifers and enrichment of novel symbionts in the deep terrestrial subsurface.</title>
        <authorList>
            <person name="Probst A.J."/>
            <person name="Ladd B."/>
            <person name="Jarett J.K."/>
            <person name="Geller-Mcgrath D.E."/>
            <person name="Sieber C.M.K."/>
            <person name="Emerson J.B."/>
            <person name="Anantharaman K."/>
            <person name="Thomas B.C."/>
            <person name="Malmstrom R."/>
            <person name="Stieglmeier M."/>
            <person name="Klingl A."/>
            <person name="Woyke T."/>
            <person name="Ryan C.M."/>
            <person name="Banfield J.F."/>
        </authorList>
    </citation>
    <scope>NUCLEOTIDE SEQUENCE [LARGE SCALE GENOMIC DNA]</scope>
</reference>
<gene>
    <name evidence="1" type="ORF">COY61_01835</name>
</gene>
<sequence length="208" mass="24825">MQYIELKEKLIEYIVFTLQDIKKVNALFYRSRLNDWQNKGYIKKIRRGYYIFADQSLDESVLFYVANKIYAPSYVSFEMAMSYYGLIPESVYGITSVTSNKTNRFKTEIGEFIYHHLKPKLMFGYKLVTFGKGSLYKIAEIEKVILDYFYINSHLKTDADFSELRINEEEFKDKINSEKLMKYLSVFNNKSLEKRIKKFLKYITYVNA</sequence>
<accession>A0A2M7RMI6</accession>
<dbReference type="AlphaFoldDB" id="A0A2M7RMI6"/>
<evidence type="ECO:0008006" key="3">
    <source>
        <dbReference type="Google" id="ProtNLM"/>
    </source>
</evidence>